<evidence type="ECO:0000313" key="6">
    <source>
        <dbReference type="Proteomes" id="UP000594637"/>
    </source>
</evidence>
<organism evidence="5 6">
    <name type="scientific">Actinomyces respiraculi</name>
    <dbReference type="NCBI Taxonomy" id="2744574"/>
    <lineage>
        <taxon>Bacteria</taxon>
        <taxon>Bacillati</taxon>
        <taxon>Actinomycetota</taxon>
        <taxon>Actinomycetes</taxon>
        <taxon>Actinomycetales</taxon>
        <taxon>Actinomycetaceae</taxon>
        <taxon>Actinomyces</taxon>
    </lineage>
</organism>
<dbReference type="EMBL" id="CP063989">
    <property type="protein sequence ID" value="QPL06175.1"/>
    <property type="molecule type" value="Genomic_DNA"/>
</dbReference>
<evidence type="ECO:0000256" key="1">
    <source>
        <dbReference type="ARBA" id="ARBA00022676"/>
    </source>
</evidence>
<name>A0A7T0PY05_9ACTO</name>
<dbReference type="GO" id="GO:0016757">
    <property type="term" value="F:glycosyltransferase activity"/>
    <property type="evidence" value="ECO:0007669"/>
    <property type="project" value="UniProtKB-KW"/>
</dbReference>
<dbReference type="Gene3D" id="3.40.50.2000">
    <property type="entry name" value="Glycogen Phosphorylase B"/>
    <property type="match status" value="2"/>
</dbReference>
<dbReference type="PANTHER" id="PTHR45947">
    <property type="entry name" value="SULFOQUINOVOSYL TRANSFERASE SQD2"/>
    <property type="match status" value="1"/>
</dbReference>
<keyword evidence="1" id="KW-0328">Glycosyltransferase</keyword>
<dbReference type="Pfam" id="PF00534">
    <property type="entry name" value="Glycos_transf_1"/>
    <property type="match status" value="1"/>
</dbReference>
<proteinExistence type="predicted"/>
<dbReference type="Pfam" id="PF13439">
    <property type="entry name" value="Glyco_transf_4"/>
    <property type="match status" value="1"/>
</dbReference>
<evidence type="ECO:0000259" key="4">
    <source>
        <dbReference type="Pfam" id="PF13439"/>
    </source>
</evidence>
<keyword evidence="2 5" id="KW-0808">Transferase</keyword>
<dbReference type="Proteomes" id="UP000594637">
    <property type="component" value="Chromosome"/>
</dbReference>
<accession>A0A7T0PY05</accession>
<dbReference type="PANTHER" id="PTHR45947:SF3">
    <property type="entry name" value="SULFOQUINOVOSYL TRANSFERASE SQD2"/>
    <property type="match status" value="1"/>
</dbReference>
<sequence length="384" mass="42084">MKVLHVTPDYPPDLIGGIGMHVDRLHQSLIRAGVDSRVVSTWPTDRAGQTVRVAPVFGPTHECGDKPLANMLFELQKAAGVAVVELGGFVPDVIHAHDYRAIIGAQALAYRHNARLVITKHSMHPLIKNPNPADLRRALFYQYVDELQRAGFSNADAVILVSNEMRNSVDSYKSELSDNTKLHVIPNGVDIPDRDNYGPRIPGRIVFVGRLDRAKGADLLVEALHVLDDSTASAIEVHFFGRGSLAESLEKRARQLDTHARVEFHGFVPPEHISEILSTAEFCVVPSRYDAYPLVTLEAMAAATPLIASNTGGIPAQLGAGERGLLVDCEDAQSLAEGISYAISHRSDMNARAMAARQWVARNCSWHEIANQTVSLYRSITLDR</sequence>
<feature type="domain" description="Glycosyl transferase family 1" evidence="3">
    <location>
        <begin position="205"/>
        <end position="358"/>
    </location>
</feature>
<dbReference type="KEGG" id="arep:ID810_04460"/>
<evidence type="ECO:0000313" key="5">
    <source>
        <dbReference type="EMBL" id="QPL06175.1"/>
    </source>
</evidence>
<feature type="domain" description="Glycosyltransferase subfamily 4-like N-terminal" evidence="4">
    <location>
        <begin position="15"/>
        <end position="191"/>
    </location>
</feature>
<dbReference type="InterPro" id="IPR001296">
    <property type="entry name" value="Glyco_trans_1"/>
</dbReference>
<dbReference type="AlphaFoldDB" id="A0A7T0PY05"/>
<dbReference type="GO" id="GO:1901137">
    <property type="term" value="P:carbohydrate derivative biosynthetic process"/>
    <property type="evidence" value="ECO:0007669"/>
    <property type="project" value="UniProtKB-ARBA"/>
</dbReference>
<evidence type="ECO:0000259" key="3">
    <source>
        <dbReference type="Pfam" id="PF00534"/>
    </source>
</evidence>
<dbReference type="SUPFAM" id="SSF53756">
    <property type="entry name" value="UDP-Glycosyltransferase/glycogen phosphorylase"/>
    <property type="match status" value="1"/>
</dbReference>
<gene>
    <name evidence="5" type="ORF">ID810_04460</name>
</gene>
<dbReference type="CDD" id="cd03801">
    <property type="entry name" value="GT4_PimA-like"/>
    <property type="match status" value="1"/>
</dbReference>
<dbReference type="InterPro" id="IPR028098">
    <property type="entry name" value="Glyco_trans_4-like_N"/>
</dbReference>
<dbReference type="RefSeq" id="WP_166855471.1">
    <property type="nucleotide sequence ID" value="NZ_CP063989.1"/>
</dbReference>
<evidence type="ECO:0000256" key="2">
    <source>
        <dbReference type="ARBA" id="ARBA00022679"/>
    </source>
</evidence>
<reference evidence="5 6" key="1">
    <citation type="submission" date="2020-11" db="EMBL/GenBank/DDBJ databases">
        <title>Actinomyces sp. ZJ750.</title>
        <authorList>
            <person name="Zhou J."/>
        </authorList>
    </citation>
    <scope>NUCLEOTIDE SEQUENCE [LARGE SCALE GENOMIC DNA]</scope>
    <source>
        <strain evidence="5 6">ZJ750</strain>
    </source>
</reference>
<protein>
    <submittedName>
        <fullName evidence="5">Glycosyltransferase family 4 protein</fullName>
    </submittedName>
</protein>
<dbReference type="InterPro" id="IPR050194">
    <property type="entry name" value="Glycosyltransferase_grp1"/>
</dbReference>
<keyword evidence="6" id="KW-1185">Reference proteome</keyword>